<dbReference type="Pfam" id="PF13665">
    <property type="entry name" value="Tox-PAAR-like"/>
    <property type="match status" value="1"/>
</dbReference>
<name>A0A1I1YHM7_9BACT</name>
<proteinExistence type="predicted"/>
<keyword evidence="2" id="KW-1185">Reference proteome</keyword>
<dbReference type="Proteomes" id="UP000199400">
    <property type="component" value="Unassembled WGS sequence"/>
</dbReference>
<protein>
    <submittedName>
        <fullName evidence="1">Uncharacterized protein</fullName>
    </submittedName>
</protein>
<dbReference type="AlphaFoldDB" id="A0A1I1YHM7"/>
<dbReference type="EMBL" id="FOMX01000010">
    <property type="protein sequence ID" value="SFE19046.1"/>
    <property type="molecule type" value="Genomic_DNA"/>
</dbReference>
<dbReference type="OrthoDB" id="9429719at2"/>
<dbReference type="RefSeq" id="WP_096328500.1">
    <property type="nucleotide sequence ID" value="NZ_FOMX01000010.1"/>
</dbReference>
<accession>A0A1I1YHM7</accession>
<evidence type="ECO:0000313" key="1">
    <source>
        <dbReference type="EMBL" id="SFE19046.1"/>
    </source>
</evidence>
<sequence length="324" mass="33166">MTNVYANKRTIVHRGDGLVHTCPVPDVCKTPTPGGPVPVPYVNTATSRDLAAGTKRVAIAGNPVAIASSNLRTSVGDEPGTAGGGIISGKIKGKLTWGSSSPNVRIEGKGVVRHMDSAQHNGNQSNTFTLTGGTIVYPVVDDNALCANCGKPMNAHNPDYRLPESNESRDAVTQFGTDLQNSPTTGNKAGMIGALVSNCPGPPPHKDTLLAVAGAPTGKVAFKGWAGVAGAGKAATNFTPGSPVTVQTVRGPAQITKPPAGTHPPLQCAAQKLIQTALAKGCKPASLTEAWMVKQDGGDTTHSVASCPTCQDNIARMLCPDEPA</sequence>
<organism evidence="1 2">
    <name type="scientific">Nannocystis exedens</name>
    <dbReference type="NCBI Taxonomy" id="54"/>
    <lineage>
        <taxon>Bacteria</taxon>
        <taxon>Pseudomonadati</taxon>
        <taxon>Myxococcota</taxon>
        <taxon>Polyangia</taxon>
        <taxon>Nannocystales</taxon>
        <taxon>Nannocystaceae</taxon>
        <taxon>Nannocystis</taxon>
    </lineage>
</organism>
<dbReference type="STRING" id="54.SAMN02745121_03312"/>
<gene>
    <name evidence="1" type="ORF">SAMN02745121_03312</name>
</gene>
<reference evidence="2" key="1">
    <citation type="submission" date="2016-10" db="EMBL/GenBank/DDBJ databases">
        <authorList>
            <person name="Varghese N."/>
            <person name="Submissions S."/>
        </authorList>
    </citation>
    <scope>NUCLEOTIDE SEQUENCE [LARGE SCALE GENOMIC DNA]</scope>
    <source>
        <strain evidence="2">ATCC 25963</strain>
    </source>
</reference>
<evidence type="ECO:0000313" key="2">
    <source>
        <dbReference type="Proteomes" id="UP000199400"/>
    </source>
</evidence>